<reference evidence="2 3" key="1">
    <citation type="submission" date="2021-01" db="EMBL/GenBank/DDBJ databases">
        <title>Streptomyces acididurans sp. nov., isolated from a peat swamp forest soil.</title>
        <authorList>
            <person name="Chantavorakit T."/>
            <person name="Duangmal K."/>
        </authorList>
    </citation>
    <scope>NUCLEOTIDE SEQUENCE [LARGE SCALE GENOMIC DNA]</scope>
    <source>
        <strain evidence="2 3">KK5PA1</strain>
    </source>
</reference>
<feature type="region of interest" description="Disordered" evidence="1">
    <location>
        <begin position="21"/>
        <end position="60"/>
    </location>
</feature>
<gene>
    <name evidence="2" type="ORF">ITX44_24830</name>
</gene>
<proteinExistence type="predicted"/>
<dbReference type="RefSeq" id="WP_205359580.1">
    <property type="nucleotide sequence ID" value="NZ_JADKYB010000014.1"/>
</dbReference>
<organism evidence="2 3">
    <name type="scientific">Actinacidiphila acididurans</name>
    <dbReference type="NCBI Taxonomy" id="2784346"/>
    <lineage>
        <taxon>Bacteria</taxon>
        <taxon>Bacillati</taxon>
        <taxon>Actinomycetota</taxon>
        <taxon>Actinomycetes</taxon>
        <taxon>Kitasatosporales</taxon>
        <taxon>Streptomycetaceae</taxon>
        <taxon>Actinacidiphila</taxon>
    </lineage>
</organism>
<comment type="caution">
    <text evidence="2">The sequence shown here is derived from an EMBL/GenBank/DDBJ whole genome shotgun (WGS) entry which is preliminary data.</text>
</comment>
<keyword evidence="3" id="KW-1185">Reference proteome</keyword>
<evidence type="ECO:0000313" key="3">
    <source>
        <dbReference type="Proteomes" id="UP000749040"/>
    </source>
</evidence>
<evidence type="ECO:0000256" key="1">
    <source>
        <dbReference type="SAM" id="MobiDB-lite"/>
    </source>
</evidence>
<dbReference type="EMBL" id="JADKYB010000014">
    <property type="protein sequence ID" value="MBM9507712.1"/>
    <property type="molecule type" value="Genomic_DNA"/>
</dbReference>
<accession>A0ABS2TY33</accession>
<dbReference type="Proteomes" id="UP000749040">
    <property type="component" value="Unassembled WGS sequence"/>
</dbReference>
<protein>
    <submittedName>
        <fullName evidence="2">Uncharacterized protein</fullName>
    </submittedName>
</protein>
<name>A0ABS2TY33_9ACTN</name>
<feature type="compositionally biased region" description="Polar residues" evidence="1">
    <location>
        <begin position="34"/>
        <end position="43"/>
    </location>
</feature>
<sequence>MALHPAFWPLHTPLDSALDDSLDGSLDVPAGTSPDASAGTSPDSPLDPAPGSGTDDGRPYGTYVRTFGLWRGRADWVNPRSGNPASTGPAVPAWDDDCAVAASWIADGIGIAGLNLVAVFSEELEVAAGTAGAAAFLDLADLLTALPGLATEAAGRGPGDRTDRTARTLGRLAARLQVVWEPWTDLAAELLREAGPAARPAPAALIVQRLRDLAARDLLAFVTCLAHLIPTGLPGQEQAVESALRRMIGDDWPAGRSRAVPARTPAGPWPDLHHDLAAALAPLDHRRWRESHDEVREFADLLADFLAGRTPAPAADTSLA</sequence>
<evidence type="ECO:0000313" key="2">
    <source>
        <dbReference type="EMBL" id="MBM9507712.1"/>
    </source>
</evidence>